<name>A0A4R2IAM9_9GAMM</name>
<protein>
    <submittedName>
        <fullName evidence="3">Glycosyltransferase involved in cell wall biosynthesis</fullName>
    </submittedName>
</protein>
<feature type="domain" description="Glycosyl transferase family 1" evidence="2">
    <location>
        <begin position="212"/>
        <end position="362"/>
    </location>
</feature>
<dbReference type="SUPFAM" id="SSF53756">
    <property type="entry name" value="UDP-Glycosyltransferase/glycogen phosphorylase"/>
    <property type="match status" value="1"/>
</dbReference>
<gene>
    <name evidence="3" type="ORF">EV148_10381</name>
</gene>
<dbReference type="GO" id="GO:0016757">
    <property type="term" value="F:glycosyltransferase activity"/>
    <property type="evidence" value="ECO:0007669"/>
    <property type="project" value="InterPro"/>
</dbReference>
<dbReference type="GO" id="GO:0009103">
    <property type="term" value="P:lipopolysaccharide biosynthetic process"/>
    <property type="evidence" value="ECO:0007669"/>
    <property type="project" value="TreeGrafter"/>
</dbReference>
<dbReference type="CDD" id="cd03801">
    <property type="entry name" value="GT4_PimA-like"/>
    <property type="match status" value="1"/>
</dbReference>
<reference evidence="3 4" key="1">
    <citation type="journal article" date="2015" name="Stand. Genomic Sci.">
        <title>Genomic Encyclopedia of Bacterial and Archaeal Type Strains, Phase III: the genomes of soil and plant-associated and newly described type strains.</title>
        <authorList>
            <person name="Whitman W.B."/>
            <person name="Woyke T."/>
            <person name="Klenk H.P."/>
            <person name="Zhou Y."/>
            <person name="Lilburn T.G."/>
            <person name="Beck B.J."/>
            <person name="De Vos P."/>
            <person name="Vandamme P."/>
            <person name="Eisen J.A."/>
            <person name="Garrity G."/>
            <person name="Hugenholtz P."/>
            <person name="Kyrpides N.C."/>
        </authorList>
    </citation>
    <scope>NUCLEOTIDE SEQUENCE [LARGE SCALE GENOMIC DNA]</scope>
    <source>
        <strain evidence="3 4">A3</strain>
    </source>
</reference>
<dbReference type="InterPro" id="IPR001296">
    <property type="entry name" value="Glyco_trans_1"/>
</dbReference>
<dbReference type="Pfam" id="PF00534">
    <property type="entry name" value="Glycos_transf_1"/>
    <property type="match status" value="1"/>
</dbReference>
<dbReference type="EMBL" id="SLWQ01000003">
    <property type="protein sequence ID" value="TCO41162.1"/>
    <property type="molecule type" value="Genomic_DNA"/>
</dbReference>
<evidence type="ECO:0000259" key="2">
    <source>
        <dbReference type="Pfam" id="PF00534"/>
    </source>
</evidence>
<keyword evidence="4" id="KW-1185">Reference proteome</keyword>
<keyword evidence="1 3" id="KW-0808">Transferase</keyword>
<dbReference type="AlphaFoldDB" id="A0A4R2IAM9"/>
<proteinExistence type="predicted"/>
<dbReference type="OrthoDB" id="9802525at2"/>
<evidence type="ECO:0000313" key="3">
    <source>
        <dbReference type="EMBL" id="TCO41162.1"/>
    </source>
</evidence>
<sequence>MTRVGVVVQRCHASAVGGSEALAWQYARMLAQRHEVEVLTSTATEHVRWDDALPAGVEVREGIAIRRFPVVIGRTPYWDALYHRLPAAGAVGATAWTEALQDEFIRFQGPWCPALVDWLRAQAGAYDAVVFCTYLYATTYFGLRAVPAAKAILVPTLHDEPAAHLPVFRRLYAGGADCIWLTDAERRIAERIWGRGDGEVLGMAVEQTAPAEPEVRERPYFLYCGRIEAGKGCDDLLQAFERMPGRERASLVFTGADHLGLPDAPGIEYLGFVDEDRKRALMAGAAAFVMPSRYESFSIVTLEAMAQRTPVLVNGACEVLRDHVRASGGGMCYDAPQEMPAMMASLLGASRAERARMGAAGRAYVIDRYREEIVRERLLRRIDAVAARARNGS</sequence>
<dbReference type="PANTHER" id="PTHR46401:SF2">
    <property type="entry name" value="GLYCOSYLTRANSFERASE WBBK-RELATED"/>
    <property type="match status" value="1"/>
</dbReference>
<organism evidence="3 4">
    <name type="scientific">Dokdonella fugitiva</name>
    <dbReference type="NCBI Taxonomy" id="328517"/>
    <lineage>
        <taxon>Bacteria</taxon>
        <taxon>Pseudomonadati</taxon>
        <taxon>Pseudomonadota</taxon>
        <taxon>Gammaproteobacteria</taxon>
        <taxon>Lysobacterales</taxon>
        <taxon>Rhodanobacteraceae</taxon>
        <taxon>Dokdonella</taxon>
    </lineage>
</organism>
<dbReference type="RefSeq" id="WP_158287359.1">
    <property type="nucleotide sequence ID" value="NZ_JACGXM010000012.1"/>
</dbReference>
<comment type="caution">
    <text evidence="3">The sequence shown here is derived from an EMBL/GenBank/DDBJ whole genome shotgun (WGS) entry which is preliminary data.</text>
</comment>
<dbReference type="PANTHER" id="PTHR46401">
    <property type="entry name" value="GLYCOSYLTRANSFERASE WBBK-RELATED"/>
    <property type="match status" value="1"/>
</dbReference>
<accession>A0A4R2IAM9</accession>
<dbReference type="Gene3D" id="3.40.50.2000">
    <property type="entry name" value="Glycogen Phosphorylase B"/>
    <property type="match status" value="2"/>
</dbReference>
<evidence type="ECO:0000313" key="4">
    <source>
        <dbReference type="Proteomes" id="UP000294862"/>
    </source>
</evidence>
<dbReference type="Proteomes" id="UP000294862">
    <property type="component" value="Unassembled WGS sequence"/>
</dbReference>
<evidence type="ECO:0000256" key="1">
    <source>
        <dbReference type="ARBA" id="ARBA00022679"/>
    </source>
</evidence>